<dbReference type="AlphaFoldDB" id="U2Y608"/>
<evidence type="ECO:0008006" key="3">
    <source>
        <dbReference type="Google" id="ProtNLM"/>
    </source>
</evidence>
<dbReference type="InterPro" id="IPR007423">
    <property type="entry name" value="Sel_put"/>
</dbReference>
<comment type="caution">
    <text evidence="1">The sequence shown here is derived from an EMBL/GenBank/DDBJ whole genome shotgun (WGS) entry which is preliminary data.</text>
</comment>
<reference evidence="1 2" key="1">
    <citation type="submission" date="2013-09" db="EMBL/GenBank/DDBJ databases">
        <title>Whole genome shotgun sequence of Novosphingobium tardaugens NBRC 16725.</title>
        <authorList>
            <person name="Isaki S."/>
            <person name="Hosoyama A."/>
            <person name="Tsuchikane K."/>
            <person name="Katsumata H."/>
            <person name="Ando Y."/>
            <person name="Yamazaki S."/>
            <person name="Fujita N."/>
        </authorList>
    </citation>
    <scope>NUCLEOTIDE SEQUENCE [LARGE SCALE GENOMIC DNA]</scope>
    <source>
        <strain evidence="1 2">NBRC 16725</strain>
    </source>
</reference>
<dbReference type="EMBL" id="BASZ01000003">
    <property type="protein sequence ID" value="GAD48576.1"/>
    <property type="molecule type" value="Genomic_DNA"/>
</dbReference>
<dbReference type="eggNOG" id="COG2879">
    <property type="taxonomic scope" value="Bacteria"/>
</dbReference>
<gene>
    <name evidence="1" type="ORF">NT2_03_00640</name>
</gene>
<dbReference type="Proteomes" id="UP000016568">
    <property type="component" value="Unassembled WGS sequence"/>
</dbReference>
<dbReference type="RefSeq" id="WP_021689483.1">
    <property type="nucleotide sequence ID" value="NZ_BASZ01000003.1"/>
</dbReference>
<dbReference type="PANTHER" id="PTHR38453:SF1">
    <property type="entry name" value="CYTOPLASMIC PROTEIN"/>
    <property type="match status" value="1"/>
</dbReference>
<protein>
    <recommendedName>
        <fullName evidence="3">Selenoprotein</fullName>
    </recommendedName>
</protein>
<evidence type="ECO:0000313" key="1">
    <source>
        <dbReference type="EMBL" id="GAD48576.1"/>
    </source>
</evidence>
<dbReference type="OrthoDB" id="9814284at2"/>
<dbReference type="Pfam" id="PF04328">
    <property type="entry name" value="Sel_put"/>
    <property type="match status" value="1"/>
</dbReference>
<organism evidence="1 2">
    <name type="scientific">Caenibius tardaugens NBRC 16725</name>
    <dbReference type="NCBI Taxonomy" id="1219035"/>
    <lineage>
        <taxon>Bacteria</taxon>
        <taxon>Pseudomonadati</taxon>
        <taxon>Pseudomonadota</taxon>
        <taxon>Alphaproteobacteria</taxon>
        <taxon>Sphingomonadales</taxon>
        <taxon>Erythrobacteraceae</taxon>
        <taxon>Caenibius</taxon>
    </lineage>
</organism>
<proteinExistence type="predicted"/>
<dbReference type="PANTHER" id="PTHR38453">
    <property type="entry name" value="CYTOPLASMIC PROTEIN-RELATED"/>
    <property type="match status" value="1"/>
</dbReference>
<accession>U2Y608</accession>
<dbReference type="KEGG" id="ntd:EGO55_02845"/>
<evidence type="ECO:0000313" key="2">
    <source>
        <dbReference type="Proteomes" id="UP000016568"/>
    </source>
</evidence>
<keyword evidence="2" id="KW-1185">Reference proteome</keyword>
<sequence length="61" mass="6982">MNGFWRKLRETALLMVGQPDYDAYLAHMAAHHPGQPPMDRVAFFRNREQARYGSKGAGRCC</sequence>
<name>U2Y608_9SPHN</name>